<keyword evidence="5 7" id="KW-0472">Membrane</keyword>
<evidence type="ECO:0000256" key="6">
    <source>
        <dbReference type="SAM" id="MobiDB-lite"/>
    </source>
</evidence>
<evidence type="ECO:0000313" key="9">
    <source>
        <dbReference type="Proteomes" id="UP001227317"/>
    </source>
</evidence>
<feature type="transmembrane region" description="Helical" evidence="7">
    <location>
        <begin position="248"/>
        <end position="275"/>
    </location>
</feature>
<feature type="transmembrane region" description="Helical" evidence="7">
    <location>
        <begin position="317"/>
        <end position="350"/>
    </location>
</feature>
<evidence type="ECO:0000256" key="7">
    <source>
        <dbReference type="SAM" id="Phobius"/>
    </source>
</evidence>
<feature type="transmembrane region" description="Helical" evidence="7">
    <location>
        <begin position="40"/>
        <end position="58"/>
    </location>
</feature>
<keyword evidence="3 7" id="KW-0812">Transmembrane</keyword>
<dbReference type="Pfam" id="PF01594">
    <property type="entry name" value="AI-2E_transport"/>
    <property type="match status" value="1"/>
</dbReference>
<keyword evidence="9" id="KW-1185">Reference proteome</keyword>
<feature type="transmembrane region" description="Helical" evidence="7">
    <location>
        <begin position="161"/>
        <end position="183"/>
    </location>
</feature>
<sequence>MDATRQAPSQATGQAPGQAPGQAGEPAAARRSTATELKLFTWKVLIAAGVLGTLFLVWQVADALLLVFAGVLLAILFQRMAGLVRRFTGLPQGWALGVVLALLLVLLVGGGFLMGQSVVGQFDQLSQQIGGAVQQLPETLRDQIMRQGQDASSWMNRLRSVASSVLFFLGDLVVVFTAIYLAASPGIYRRGVVLLVPPRGHARAQEVLDVMGESLWKWLIGQLSAMAIVGVLTTTGLLVLGIPSAPALGLLAALLEFIPLIGPFLAAVPAILIAFAQSPQDALWVVLLYLAIQQVEGNVVMPLMQKKVVDLPPVVTIAAIAAGGVLFGLMGMFLATPFAVVLLVLVNMLYIEDKLGEGRHFPSEDKA</sequence>
<evidence type="ECO:0000313" key="8">
    <source>
        <dbReference type="EMBL" id="MDQ2105424.1"/>
    </source>
</evidence>
<dbReference type="RefSeq" id="WP_306709955.1">
    <property type="nucleotide sequence ID" value="NZ_JAUJFI010000141.1"/>
</dbReference>
<evidence type="ECO:0000256" key="5">
    <source>
        <dbReference type="ARBA" id="ARBA00023136"/>
    </source>
</evidence>
<accession>A0ABU0WPD1</accession>
<evidence type="ECO:0000256" key="3">
    <source>
        <dbReference type="ARBA" id="ARBA00022692"/>
    </source>
</evidence>
<comment type="caution">
    <text evidence="8">The sequence shown here is derived from an EMBL/GenBank/DDBJ whole genome shotgun (WGS) entry which is preliminary data.</text>
</comment>
<proteinExistence type="inferred from homology"/>
<evidence type="ECO:0000256" key="2">
    <source>
        <dbReference type="ARBA" id="ARBA00009773"/>
    </source>
</evidence>
<evidence type="ECO:0000256" key="4">
    <source>
        <dbReference type="ARBA" id="ARBA00022989"/>
    </source>
</evidence>
<keyword evidence="4 7" id="KW-1133">Transmembrane helix</keyword>
<name>A0ABU0WPD1_9PROT</name>
<feature type="region of interest" description="Disordered" evidence="6">
    <location>
        <begin position="1"/>
        <end position="27"/>
    </location>
</feature>
<feature type="transmembrane region" description="Helical" evidence="7">
    <location>
        <begin position="93"/>
        <end position="114"/>
    </location>
</feature>
<dbReference type="InterPro" id="IPR002549">
    <property type="entry name" value="AI-2E-like"/>
</dbReference>
<dbReference type="PANTHER" id="PTHR21716:SF62">
    <property type="entry name" value="TRANSPORT PROTEIN YDBI-RELATED"/>
    <property type="match status" value="1"/>
</dbReference>
<dbReference type="PANTHER" id="PTHR21716">
    <property type="entry name" value="TRANSMEMBRANE PROTEIN"/>
    <property type="match status" value="1"/>
</dbReference>
<reference evidence="8 9" key="1">
    <citation type="submission" date="2023-06" db="EMBL/GenBank/DDBJ databases">
        <title>Azospirillum isscasensis sp.nov, a bacterium isolated from rhizosphere soil of rice.</title>
        <authorList>
            <person name="Wang H."/>
        </authorList>
    </citation>
    <scope>NUCLEOTIDE SEQUENCE [LARGE SCALE GENOMIC DNA]</scope>
    <source>
        <strain evidence="8 9">C340-1</strain>
    </source>
</reference>
<dbReference type="EMBL" id="JAUJFI010000141">
    <property type="protein sequence ID" value="MDQ2105424.1"/>
    <property type="molecule type" value="Genomic_DNA"/>
</dbReference>
<feature type="transmembrane region" description="Helical" evidence="7">
    <location>
        <begin position="64"/>
        <end position="81"/>
    </location>
</feature>
<comment type="similarity">
    <text evidence="2">Belongs to the autoinducer-2 exporter (AI-2E) (TC 2.A.86) family.</text>
</comment>
<dbReference type="Proteomes" id="UP001227317">
    <property type="component" value="Unassembled WGS sequence"/>
</dbReference>
<organism evidence="8 9">
    <name type="scientific">Azospirillum isscasi</name>
    <dbReference type="NCBI Taxonomy" id="3053926"/>
    <lineage>
        <taxon>Bacteria</taxon>
        <taxon>Pseudomonadati</taxon>
        <taxon>Pseudomonadota</taxon>
        <taxon>Alphaproteobacteria</taxon>
        <taxon>Rhodospirillales</taxon>
        <taxon>Azospirillaceae</taxon>
        <taxon>Azospirillum</taxon>
    </lineage>
</organism>
<comment type="subcellular location">
    <subcellularLocation>
        <location evidence="1">Membrane</location>
        <topology evidence="1">Multi-pass membrane protein</topology>
    </subcellularLocation>
</comment>
<gene>
    <name evidence="8" type="ORF">QSG27_22185</name>
</gene>
<feature type="transmembrane region" description="Helical" evidence="7">
    <location>
        <begin position="282"/>
        <end position="305"/>
    </location>
</feature>
<protein>
    <submittedName>
        <fullName evidence="8">AI-2E family transporter</fullName>
    </submittedName>
</protein>
<feature type="transmembrane region" description="Helical" evidence="7">
    <location>
        <begin position="218"/>
        <end position="242"/>
    </location>
</feature>
<evidence type="ECO:0000256" key="1">
    <source>
        <dbReference type="ARBA" id="ARBA00004141"/>
    </source>
</evidence>